<dbReference type="Pfam" id="PF07714">
    <property type="entry name" value="PK_Tyr_Ser-Thr"/>
    <property type="match status" value="1"/>
</dbReference>
<keyword evidence="3 6" id="KW-0547">Nucleotide-binding</keyword>
<dbReference type="AlphaFoldDB" id="A0AA36E6Z1"/>
<evidence type="ECO:0000256" key="5">
    <source>
        <dbReference type="ARBA" id="ARBA00022840"/>
    </source>
</evidence>
<dbReference type="Pfam" id="PF00462">
    <property type="entry name" value="Glutaredoxin"/>
    <property type="match status" value="1"/>
</dbReference>
<dbReference type="Pfam" id="PF23733">
    <property type="entry name" value="GRXCR1-2_C"/>
    <property type="match status" value="1"/>
</dbReference>
<organism evidence="9 10">
    <name type="scientific">Lactuca saligna</name>
    <name type="common">Willowleaf lettuce</name>
    <dbReference type="NCBI Taxonomy" id="75948"/>
    <lineage>
        <taxon>Eukaryota</taxon>
        <taxon>Viridiplantae</taxon>
        <taxon>Streptophyta</taxon>
        <taxon>Embryophyta</taxon>
        <taxon>Tracheophyta</taxon>
        <taxon>Spermatophyta</taxon>
        <taxon>Magnoliopsida</taxon>
        <taxon>eudicotyledons</taxon>
        <taxon>Gunneridae</taxon>
        <taxon>Pentapetalae</taxon>
        <taxon>asterids</taxon>
        <taxon>campanulids</taxon>
        <taxon>Asterales</taxon>
        <taxon>Asteraceae</taxon>
        <taxon>Cichorioideae</taxon>
        <taxon>Cichorieae</taxon>
        <taxon>Lactucinae</taxon>
        <taxon>Lactuca</taxon>
    </lineage>
</organism>
<evidence type="ECO:0000256" key="1">
    <source>
        <dbReference type="ARBA" id="ARBA00022527"/>
    </source>
</evidence>
<sequence>MAFLKQFEHLRIPLADLIAATNSFSKENWIGGGGFGQVYQGILASKGNTTVAIKVLDRSFGQGDGEFWKEVMMLSEYKHENIISLLGFCDEKSQKILVYKYASRKSLDEHIENKELTWARRLKICIDAARGLAYLHNPAGTQQRLLHRDIKSSNILLDENWNAIIADFGLSKFGPANQKNTFLFTNNTVGTVGMGVNHLLLDWYECISKRNHEGRPRMEAIVQELEKSLKFQEAFDQAKEENSKQKNTLLDFKEICPPGGSNLVILYTTSVKGIRKTSKDCLRVHSLLKSLKFLYQERDIAMHSDFRDELLQMLGKSAAVPSLFIKGRYIGGAEEVFRLHEQGKFRSLLAEIPLNKSEGPCKRCAGVRSVVCVKCSGSHLMKLADGKRTTCTECNKNGLIKCPNCF</sequence>
<evidence type="ECO:0000256" key="4">
    <source>
        <dbReference type="ARBA" id="ARBA00022777"/>
    </source>
</evidence>
<evidence type="ECO:0000256" key="2">
    <source>
        <dbReference type="ARBA" id="ARBA00022679"/>
    </source>
</evidence>
<dbReference type="Gene3D" id="3.30.200.20">
    <property type="entry name" value="Phosphorylase Kinase, domain 1"/>
    <property type="match status" value="1"/>
</dbReference>
<dbReference type="PROSITE" id="PS51354">
    <property type="entry name" value="GLUTAREDOXIN_2"/>
    <property type="match status" value="1"/>
</dbReference>
<dbReference type="GO" id="GO:0004674">
    <property type="term" value="F:protein serine/threonine kinase activity"/>
    <property type="evidence" value="ECO:0007669"/>
    <property type="project" value="UniProtKB-KW"/>
</dbReference>
<dbReference type="SUPFAM" id="SSF52833">
    <property type="entry name" value="Thioredoxin-like"/>
    <property type="match status" value="1"/>
</dbReference>
<dbReference type="Gene3D" id="1.10.510.10">
    <property type="entry name" value="Transferase(Phosphotransferase) domain 1"/>
    <property type="match status" value="1"/>
</dbReference>
<dbReference type="PROSITE" id="PS00108">
    <property type="entry name" value="PROTEIN_KINASE_ST"/>
    <property type="match status" value="1"/>
</dbReference>
<dbReference type="GO" id="GO:0005886">
    <property type="term" value="C:plasma membrane"/>
    <property type="evidence" value="ECO:0007669"/>
    <property type="project" value="TreeGrafter"/>
</dbReference>
<comment type="similarity">
    <text evidence="7">Belongs to the protein kinase superfamily.</text>
</comment>
<feature type="binding site" evidence="6">
    <location>
        <position position="54"/>
    </location>
    <ligand>
        <name>ATP</name>
        <dbReference type="ChEBI" id="CHEBI:30616"/>
    </ligand>
</feature>
<dbReference type="InterPro" id="IPR011009">
    <property type="entry name" value="Kinase-like_dom_sf"/>
</dbReference>
<dbReference type="GO" id="GO:0005524">
    <property type="term" value="F:ATP binding"/>
    <property type="evidence" value="ECO:0007669"/>
    <property type="project" value="UniProtKB-UniRule"/>
</dbReference>
<dbReference type="PANTHER" id="PTHR27003">
    <property type="entry name" value="OS07G0166700 PROTEIN"/>
    <property type="match status" value="1"/>
</dbReference>
<dbReference type="InterPro" id="IPR000719">
    <property type="entry name" value="Prot_kinase_dom"/>
</dbReference>
<dbReference type="InterPro" id="IPR002109">
    <property type="entry name" value="Glutaredoxin"/>
</dbReference>
<dbReference type="Gene3D" id="3.40.30.10">
    <property type="entry name" value="Glutaredoxin"/>
    <property type="match status" value="1"/>
</dbReference>
<evidence type="ECO:0000256" key="7">
    <source>
        <dbReference type="RuleBase" id="RU000304"/>
    </source>
</evidence>
<dbReference type="InterPro" id="IPR045272">
    <property type="entry name" value="ANXUR1/2-like"/>
</dbReference>
<dbReference type="GO" id="GO:0004714">
    <property type="term" value="F:transmembrane receptor protein tyrosine kinase activity"/>
    <property type="evidence" value="ECO:0007669"/>
    <property type="project" value="InterPro"/>
</dbReference>
<dbReference type="PROSITE" id="PS00107">
    <property type="entry name" value="PROTEIN_KINASE_ATP"/>
    <property type="match status" value="1"/>
</dbReference>
<proteinExistence type="inferred from homology"/>
<evidence type="ECO:0000259" key="8">
    <source>
        <dbReference type="PROSITE" id="PS50011"/>
    </source>
</evidence>
<keyword evidence="2" id="KW-0808">Transferase</keyword>
<keyword evidence="1 7" id="KW-0723">Serine/threonine-protein kinase</keyword>
<evidence type="ECO:0000313" key="9">
    <source>
        <dbReference type="EMBL" id="CAI9284517.1"/>
    </source>
</evidence>
<evidence type="ECO:0000256" key="3">
    <source>
        <dbReference type="ARBA" id="ARBA00022741"/>
    </source>
</evidence>
<evidence type="ECO:0000256" key="6">
    <source>
        <dbReference type="PROSITE-ProRule" id="PRU10141"/>
    </source>
</evidence>
<dbReference type="InterPro" id="IPR008271">
    <property type="entry name" value="Ser/Thr_kinase_AS"/>
</dbReference>
<dbReference type="PROSITE" id="PS50011">
    <property type="entry name" value="PROTEIN_KINASE_DOM"/>
    <property type="match status" value="1"/>
</dbReference>
<dbReference type="InterPro" id="IPR001245">
    <property type="entry name" value="Ser-Thr/Tyr_kinase_cat_dom"/>
</dbReference>
<feature type="domain" description="Protein kinase" evidence="8">
    <location>
        <begin position="24"/>
        <end position="288"/>
    </location>
</feature>
<dbReference type="EMBL" id="OX465081">
    <property type="protein sequence ID" value="CAI9284517.1"/>
    <property type="molecule type" value="Genomic_DNA"/>
</dbReference>
<dbReference type="SMART" id="SM00220">
    <property type="entry name" value="S_TKc"/>
    <property type="match status" value="1"/>
</dbReference>
<accession>A0AA36E6Z1</accession>
<keyword evidence="5 6" id="KW-0067">ATP-binding</keyword>
<dbReference type="Proteomes" id="UP001177003">
    <property type="component" value="Chromosome 5"/>
</dbReference>
<dbReference type="FunFam" id="3.30.200.20:FF:000039">
    <property type="entry name" value="receptor-like protein kinase FERONIA"/>
    <property type="match status" value="1"/>
</dbReference>
<reference evidence="9" key="1">
    <citation type="submission" date="2023-04" db="EMBL/GenBank/DDBJ databases">
        <authorList>
            <person name="Vijverberg K."/>
            <person name="Xiong W."/>
            <person name="Schranz E."/>
        </authorList>
    </citation>
    <scope>NUCLEOTIDE SEQUENCE</scope>
</reference>
<keyword evidence="4" id="KW-0418">Kinase</keyword>
<name>A0AA36E6Z1_LACSI</name>
<dbReference type="SUPFAM" id="SSF56112">
    <property type="entry name" value="Protein kinase-like (PK-like)"/>
    <property type="match status" value="1"/>
</dbReference>
<dbReference type="InterPro" id="IPR017441">
    <property type="entry name" value="Protein_kinase_ATP_BS"/>
</dbReference>
<dbReference type="InterPro" id="IPR036249">
    <property type="entry name" value="Thioredoxin-like_sf"/>
</dbReference>
<dbReference type="PANTHER" id="PTHR27003:SF359">
    <property type="entry name" value="SERINE_THREONINE-PROTEIN KINASE UNC-51-RELATED"/>
    <property type="match status" value="1"/>
</dbReference>
<protein>
    <recommendedName>
        <fullName evidence="8">Protein kinase domain-containing protein</fullName>
    </recommendedName>
</protein>
<gene>
    <name evidence="9" type="ORF">LSALG_LOCUS24038</name>
</gene>
<dbReference type="GO" id="GO:0009506">
    <property type="term" value="C:plasmodesma"/>
    <property type="evidence" value="ECO:0007669"/>
    <property type="project" value="TreeGrafter"/>
</dbReference>
<keyword evidence="10" id="KW-1185">Reference proteome</keyword>
<evidence type="ECO:0000313" key="10">
    <source>
        <dbReference type="Proteomes" id="UP001177003"/>
    </source>
</evidence>